<dbReference type="InterPro" id="IPR050261">
    <property type="entry name" value="FrsA_esterase"/>
</dbReference>
<dbReference type="EC" id="3.1.-.-" evidence="2"/>
<name>A0ABV8T3Z6_9GAMM</name>
<dbReference type="SUPFAM" id="SSF53474">
    <property type="entry name" value="alpha/beta-Hydrolases"/>
    <property type="match status" value="1"/>
</dbReference>
<dbReference type="Pfam" id="PF01738">
    <property type="entry name" value="DLH"/>
    <property type="match status" value="1"/>
</dbReference>
<dbReference type="PANTHER" id="PTHR22946">
    <property type="entry name" value="DIENELACTONE HYDROLASE DOMAIN-CONTAINING PROTEIN-RELATED"/>
    <property type="match status" value="1"/>
</dbReference>
<evidence type="ECO:0000313" key="2">
    <source>
        <dbReference type="EMBL" id="MFC4314561.1"/>
    </source>
</evidence>
<evidence type="ECO:0000259" key="1">
    <source>
        <dbReference type="Pfam" id="PF01738"/>
    </source>
</evidence>
<evidence type="ECO:0000313" key="3">
    <source>
        <dbReference type="Proteomes" id="UP001595904"/>
    </source>
</evidence>
<dbReference type="Gene3D" id="3.40.50.1820">
    <property type="entry name" value="alpha/beta hydrolase"/>
    <property type="match status" value="1"/>
</dbReference>
<dbReference type="GO" id="GO:0016787">
    <property type="term" value="F:hydrolase activity"/>
    <property type="evidence" value="ECO:0007669"/>
    <property type="project" value="UniProtKB-KW"/>
</dbReference>
<reference evidence="3" key="1">
    <citation type="journal article" date="2019" name="Int. J. Syst. Evol. Microbiol.">
        <title>The Global Catalogue of Microorganisms (GCM) 10K type strain sequencing project: providing services to taxonomists for standard genome sequencing and annotation.</title>
        <authorList>
            <consortium name="The Broad Institute Genomics Platform"/>
            <consortium name="The Broad Institute Genome Sequencing Center for Infectious Disease"/>
            <person name="Wu L."/>
            <person name="Ma J."/>
        </authorList>
    </citation>
    <scope>NUCLEOTIDE SEQUENCE [LARGE SCALE GENOMIC DNA]</scope>
    <source>
        <strain evidence="3">CGMCC 1.10759</strain>
    </source>
</reference>
<proteinExistence type="predicted"/>
<dbReference type="InterPro" id="IPR002925">
    <property type="entry name" value="Dienelactn_hydro"/>
</dbReference>
<dbReference type="InterPro" id="IPR029058">
    <property type="entry name" value="AB_hydrolase_fold"/>
</dbReference>
<dbReference type="EMBL" id="JBHSDU010000015">
    <property type="protein sequence ID" value="MFC4314561.1"/>
    <property type="molecule type" value="Genomic_DNA"/>
</dbReference>
<sequence>MKTQQLAYSSGKTNFLGYLAWDDTRADKRPGVIVFPEAFGLGDHARERANRLAQAGYVVLAADLHGEGFVHKDLSSLRPALQGLYANRAEWRSIATAAFDALIAQPLVDRSRIGAIGFCFGGTTCLELARTGASVGAIATFHSGLNVGLPEDAGRMRSKVLICHGSEDPLVSKDSIEAFMAEMRREQLDWQFLYLGNAVHSFTEPAADSRGSPQFAYNKNAEARAWAAMTHLFNETFG</sequence>
<dbReference type="PANTHER" id="PTHR22946:SF0">
    <property type="entry name" value="DIENELACTONE HYDROLASE DOMAIN-CONTAINING PROTEIN"/>
    <property type="match status" value="1"/>
</dbReference>
<accession>A0ABV8T3Z6</accession>
<gene>
    <name evidence="2" type="ORF">ACFPN2_36175</name>
</gene>
<dbReference type="Proteomes" id="UP001595904">
    <property type="component" value="Unassembled WGS sequence"/>
</dbReference>
<keyword evidence="2" id="KW-0378">Hydrolase</keyword>
<comment type="caution">
    <text evidence="2">The sequence shown here is derived from an EMBL/GenBank/DDBJ whole genome shotgun (WGS) entry which is preliminary data.</text>
</comment>
<organism evidence="2 3">
    <name type="scientific">Steroidobacter flavus</name>
    <dbReference type="NCBI Taxonomy" id="1842136"/>
    <lineage>
        <taxon>Bacteria</taxon>
        <taxon>Pseudomonadati</taxon>
        <taxon>Pseudomonadota</taxon>
        <taxon>Gammaproteobacteria</taxon>
        <taxon>Steroidobacterales</taxon>
        <taxon>Steroidobacteraceae</taxon>
        <taxon>Steroidobacter</taxon>
    </lineage>
</organism>
<keyword evidence="3" id="KW-1185">Reference proteome</keyword>
<dbReference type="RefSeq" id="WP_380605831.1">
    <property type="nucleotide sequence ID" value="NZ_JBHSDU010000015.1"/>
</dbReference>
<protein>
    <submittedName>
        <fullName evidence="2">Dienelactone hydrolase family protein</fullName>
        <ecNumber evidence="2">3.1.-.-</ecNumber>
    </submittedName>
</protein>
<feature type="domain" description="Dienelactone hydrolase" evidence="1">
    <location>
        <begin position="17"/>
        <end position="236"/>
    </location>
</feature>